<comment type="caution">
    <text evidence="1">The sequence shown here is derived from an EMBL/GenBank/DDBJ whole genome shotgun (WGS) entry which is preliminary data.</text>
</comment>
<dbReference type="Proteomes" id="UP000886501">
    <property type="component" value="Unassembled WGS sequence"/>
</dbReference>
<accession>A0ACB6Z7V1</accession>
<evidence type="ECO:0000313" key="2">
    <source>
        <dbReference type="Proteomes" id="UP000886501"/>
    </source>
</evidence>
<organism evidence="1 2">
    <name type="scientific">Thelephora ganbajun</name>
    <name type="common">Ganba fungus</name>
    <dbReference type="NCBI Taxonomy" id="370292"/>
    <lineage>
        <taxon>Eukaryota</taxon>
        <taxon>Fungi</taxon>
        <taxon>Dikarya</taxon>
        <taxon>Basidiomycota</taxon>
        <taxon>Agaricomycotina</taxon>
        <taxon>Agaricomycetes</taxon>
        <taxon>Thelephorales</taxon>
        <taxon>Thelephoraceae</taxon>
        <taxon>Thelephora</taxon>
    </lineage>
</organism>
<name>A0ACB6Z7V1_THEGA</name>
<reference evidence="1" key="1">
    <citation type="submission" date="2019-10" db="EMBL/GenBank/DDBJ databases">
        <authorList>
            <consortium name="DOE Joint Genome Institute"/>
            <person name="Kuo A."/>
            <person name="Miyauchi S."/>
            <person name="Kiss E."/>
            <person name="Drula E."/>
            <person name="Kohler A."/>
            <person name="Sanchez-Garcia M."/>
            <person name="Andreopoulos B."/>
            <person name="Barry K.W."/>
            <person name="Bonito G."/>
            <person name="Buee M."/>
            <person name="Carver A."/>
            <person name="Chen C."/>
            <person name="Cichocki N."/>
            <person name="Clum A."/>
            <person name="Culley D."/>
            <person name="Crous P.W."/>
            <person name="Fauchery L."/>
            <person name="Girlanda M."/>
            <person name="Hayes R."/>
            <person name="Keri Z."/>
            <person name="Labutti K."/>
            <person name="Lipzen A."/>
            <person name="Lombard V."/>
            <person name="Magnuson J."/>
            <person name="Maillard F."/>
            <person name="Morin E."/>
            <person name="Murat C."/>
            <person name="Nolan M."/>
            <person name="Ohm R."/>
            <person name="Pangilinan J."/>
            <person name="Pereira M."/>
            <person name="Perotto S."/>
            <person name="Peter M."/>
            <person name="Riley R."/>
            <person name="Sitrit Y."/>
            <person name="Stielow B."/>
            <person name="Szollosi G."/>
            <person name="Zifcakova L."/>
            <person name="Stursova M."/>
            <person name="Spatafora J.W."/>
            <person name="Tedersoo L."/>
            <person name="Vaario L.-M."/>
            <person name="Yamada A."/>
            <person name="Yan M."/>
            <person name="Wang P."/>
            <person name="Xu J."/>
            <person name="Bruns T."/>
            <person name="Baldrian P."/>
            <person name="Vilgalys R."/>
            <person name="Henrissat B."/>
            <person name="Grigoriev I.V."/>
            <person name="Hibbett D."/>
            <person name="Nagy L.G."/>
            <person name="Martin F.M."/>
        </authorList>
    </citation>
    <scope>NUCLEOTIDE SEQUENCE</scope>
    <source>
        <strain evidence="1">P2</strain>
    </source>
</reference>
<keyword evidence="2" id="KW-1185">Reference proteome</keyword>
<reference evidence="1" key="2">
    <citation type="journal article" date="2020" name="Nat. Commun.">
        <title>Large-scale genome sequencing of mycorrhizal fungi provides insights into the early evolution of symbiotic traits.</title>
        <authorList>
            <person name="Miyauchi S."/>
            <person name="Kiss E."/>
            <person name="Kuo A."/>
            <person name="Drula E."/>
            <person name="Kohler A."/>
            <person name="Sanchez-Garcia M."/>
            <person name="Morin E."/>
            <person name="Andreopoulos B."/>
            <person name="Barry K.W."/>
            <person name="Bonito G."/>
            <person name="Buee M."/>
            <person name="Carver A."/>
            <person name="Chen C."/>
            <person name="Cichocki N."/>
            <person name="Clum A."/>
            <person name="Culley D."/>
            <person name="Crous P.W."/>
            <person name="Fauchery L."/>
            <person name="Girlanda M."/>
            <person name="Hayes R.D."/>
            <person name="Keri Z."/>
            <person name="LaButti K."/>
            <person name="Lipzen A."/>
            <person name="Lombard V."/>
            <person name="Magnuson J."/>
            <person name="Maillard F."/>
            <person name="Murat C."/>
            <person name="Nolan M."/>
            <person name="Ohm R.A."/>
            <person name="Pangilinan J."/>
            <person name="Pereira M.F."/>
            <person name="Perotto S."/>
            <person name="Peter M."/>
            <person name="Pfister S."/>
            <person name="Riley R."/>
            <person name="Sitrit Y."/>
            <person name="Stielow J.B."/>
            <person name="Szollosi G."/>
            <person name="Zifcakova L."/>
            <person name="Stursova M."/>
            <person name="Spatafora J.W."/>
            <person name="Tedersoo L."/>
            <person name="Vaario L.M."/>
            <person name="Yamada A."/>
            <person name="Yan M."/>
            <person name="Wang P."/>
            <person name="Xu J."/>
            <person name="Bruns T."/>
            <person name="Baldrian P."/>
            <person name="Vilgalys R."/>
            <person name="Dunand C."/>
            <person name="Henrissat B."/>
            <person name="Grigoriev I.V."/>
            <person name="Hibbett D."/>
            <person name="Nagy L.G."/>
            <person name="Martin F.M."/>
        </authorList>
    </citation>
    <scope>NUCLEOTIDE SEQUENCE</scope>
    <source>
        <strain evidence="1">P2</strain>
    </source>
</reference>
<dbReference type="EMBL" id="MU118085">
    <property type="protein sequence ID" value="KAF9645589.1"/>
    <property type="molecule type" value="Genomic_DNA"/>
</dbReference>
<gene>
    <name evidence="1" type="ORF">BDM02DRAFT_3120001</name>
</gene>
<protein>
    <submittedName>
        <fullName evidence="1">Uncharacterized protein</fullName>
    </submittedName>
</protein>
<evidence type="ECO:0000313" key="1">
    <source>
        <dbReference type="EMBL" id="KAF9645589.1"/>
    </source>
</evidence>
<proteinExistence type="predicted"/>
<sequence>MHLPEELLDEIFSHLPPDDKRSLRNCSLVSKSWLQPSQRLLFAHVVIESITYQLWLDNISPTNTGLLRHVRSLAYYDRGYGGIGSRYGIYALRDYLPSFFQLQRLVLYDVRIEPTIHEHFEWFSAFRHTLSSLSLRQSSITWSAFIALVGYFPNLRDLHIFRMWFRKDDRPVPCLPHALRGRLSVSFGTVMGFPFDRLVGLKLEYEELEMDEMYEARLVAAVERTLKHLKIDPLDCTPI</sequence>